<dbReference type="RefSeq" id="WP_119049279.1">
    <property type="nucleotide sequence ID" value="NZ_CP032157.1"/>
</dbReference>
<dbReference type="InterPro" id="IPR036278">
    <property type="entry name" value="Sialidase_sf"/>
</dbReference>
<protein>
    <recommendedName>
        <fullName evidence="4">Exo-alpha-sialidase</fullName>
    </recommendedName>
</protein>
<evidence type="ECO:0000256" key="1">
    <source>
        <dbReference type="SAM" id="SignalP"/>
    </source>
</evidence>
<keyword evidence="1" id="KW-0732">Signal</keyword>
<reference evidence="2 3" key="1">
    <citation type="submission" date="2018-09" db="EMBL/GenBank/DDBJ databases">
        <title>Genome sequencing of strain 6GH32-13.</title>
        <authorList>
            <person name="Weon H.-Y."/>
            <person name="Heo J."/>
            <person name="Kwon S.-W."/>
        </authorList>
    </citation>
    <scope>NUCLEOTIDE SEQUENCE [LARGE SCALE GENOMIC DNA]</scope>
    <source>
        <strain evidence="2 3">5GH32-13</strain>
    </source>
</reference>
<evidence type="ECO:0000313" key="3">
    <source>
        <dbReference type="Proteomes" id="UP000263900"/>
    </source>
</evidence>
<proteinExistence type="predicted"/>
<dbReference type="KEGG" id="pseg:D3H65_05375"/>
<sequence>MRYKLLSPPLLLLIFQVTALAQLPRADGYKGIWFTLGQFSTYGDKYSGGLGTYTSSHVPIAIYAKQVNKTFFVYGGTAGAKDRHLLIMLSYYDHQKKEVPKPVIVYDKQGVDDPHDNASLSIDEQGYLWVFVSGRNTSRLGLIFKSKAPYNINDFEQIKETEITYPQPWWVPGKGFIHLFTKYTKGRELYWSTSPDGRQWSPDQKLAGMGGHYQVSNMPAGKLVTVFNYHPGGNVDKRTNCYLLQTTDMGKTWTTIDGKPVSPPLADKHSTALVKDYEAEGKLVYLNDLNVDAAGNPVILAVVSNDFAPGPKGNPREWMTIHWKNGQWNMTKVCTSTHNYDMGSLYINGDHWQIIGPTETGPQQWGAGGEIAWWESQDEGKTWKKTKQLTQHSARNHSYVRRPLNAQPDFYAFWADGDADKLSPSVLYFTNDKGKVFVLPYTMDSETAKPASLP</sequence>
<name>A0A3B7MSF3_9BACT</name>
<dbReference type="AlphaFoldDB" id="A0A3B7MSF3"/>
<gene>
    <name evidence="2" type="ORF">D3H65_05375</name>
</gene>
<dbReference type="Gene3D" id="2.130.10.10">
    <property type="entry name" value="YVTN repeat-like/Quinoprotein amine dehydrogenase"/>
    <property type="match status" value="1"/>
</dbReference>
<dbReference type="Pfam" id="PF15892">
    <property type="entry name" value="BNR_4"/>
    <property type="match status" value="1"/>
</dbReference>
<evidence type="ECO:0008006" key="4">
    <source>
        <dbReference type="Google" id="ProtNLM"/>
    </source>
</evidence>
<dbReference type="EMBL" id="CP032157">
    <property type="protein sequence ID" value="AXY73441.1"/>
    <property type="molecule type" value="Genomic_DNA"/>
</dbReference>
<dbReference type="OrthoDB" id="183671at2"/>
<organism evidence="2 3">
    <name type="scientific">Paraflavitalea soli</name>
    <dbReference type="NCBI Taxonomy" id="2315862"/>
    <lineage>
        <taxon>Bacteria</taxon>
        <taxon>Pseudomonadati</taxon>
        <taxon>Bacteroidota</taxon>
        <taxon>Chitinophagia</taxon>
        <taxon>Chitinophagales</taxon>
        <taxon>Chitinophagaceae</taxon>
        <taxon>Paraflavitalea</taxon>
    </lineage>
</organism>
<feature type="chain" id="PRO_5017713722" description="Exo-alpha-sialidase" evidence="1">
    <location>
        <begin position="22"/>
        <end position="454"/>
    </location>
</feature>
<dbReference type="SUPFAM" id="SSF50939">
    <property type="entry name" value="Sialidases"/>
    <property type="match status" value="1"/>
</dbReference>
<keyword evidence="3" id="KW-1185">Reference proteome</keyword>
<dbReference type="Proteomes" id="UP000263900">
    <property type="component" value="Chromosome"/>
</dbReference>
<feature type="signal peptide" evidence="1">
    <location>
        <begin position="1"/>
        <end position="21"/>
    </location>
</feature>
<evidence type="ECO:0000313" key="2">
    <source>
        <dbReference type="EMBL" id="AXY73441.1"/>
    </source>
</evidence>
<dbReference type="InterPro" id="IPR015943">
    <property type="entry name" value="WD40/YVTN_repeat-like_dom_sf"/>
</dbReference>
<accession>A0A3B7MSF3</accession>